<evidence type="ECO:0000313" key="5">
    <source>
        <dbReference type="Proteomes" id="UP000005018"/>
    </source>
</evidence>
<dbReference type="RefSeq" id="XP_003867714.1">
    <property type="nucleotide sequence ID" value="XM_003867666.1"/>
</dbReference>
<dbReference type="AlphaFoldDB" id="H8WZT2"/>
<dbReference type="SMR" id="H8WZT2"/>
<dbReference type="OrthoDB" id="2735536at2759"/>
<evidence type="ECO:0000256" key="2">
    <source>
        <dbReference type="ARBA" id="ARBA00023445"/>
    </source>
</evidence>
<dbReference type="HOGENOM" id="CLU_007383_9_2_1"/>
<dbReference type="GeneID" id="14538917"/>
<dbReference type="GO" id="GO:0016616">
    <property type="term" value="F:oxidoreductase activity, acting on the CH-OH group of donors, NAD or NADP as acceptor"/>
    <property type="evidence" value="ECO:0007669"/>
    <property type="project" value="TreeGrafter"/>
</dbReference>
<dbReference type="FunFam" id="3.40.50.720:FF:000191">
    <property type="entry name" value="Methylglyoxal reductase (NADPH-dependent)"/>
    <property type="match status" value="1"/>
</dbReference>
<dbReference type="SUPFAM" id="SSF51735">
    <property type="entry name" value="NAD(P)-binding Rossmann-fold domains"/>
    <property type="match status" value="1"/>
</dbReference>
<dbReference type="KEGG" id="cot:CORT_0B05690"/>
<keyword evidence="5" id="KW-1185">Reference proteome</keyword>
<dbReference type="Pfam" id="PF01370">
    <property type="entry name" value="Epimerase"/>
    <property type="match status" value="1"/>
</dbReference>
<organism evidence="4 5">
    <name type="scientific">Candida orthopsilosis (strain 90-125)</name>
    <name type="common">Yeast</name>
    <dbReference type="NCBI Taxonomy" id="1136231"/>
    <lineage>
        <taxon>Eukaryota</taxon>
        <taxon>Fungi</taxon>
        <taxon>Dikarya</taxon>
        <taxon>Ascomycota</taxon>
        <taxon>Saccharomycotina</taxon>
        <taxon>Pichiomycetes</taxon>
        <taxon>Debaryomycetaceae</taxon>
        <taxon>Candida/Lodderomyces clade</taxon>
        <taxon>Candida</taxon>
    </lineage>
</organism>
<dbReference type="InterPro" id="IPR001509">
    <property type="entry name" value="Epimerase_deHydtase"/>
</dbReference>
<proteinExistence type="inferred from homology"/>
<protein>
    <submittedName>
        <fullName evidence="4">NADPH-dependent methylglyoxal reductase</fullName>
    </submittedName>
</protein>
<dbReference type="Proteomes" id="UP000005018">
    <property type="component" value="Chromosome 2"/>
</dbReference>
<dbReference type="InterPro" id="IPR050425">
    <property type="entry name" value="NAD(P)_dehydrat-like"/>
</dbReference>
<dbReference type="InterPro" id="IPR036291">
    <property type="entry name" value="NAD(P)-bd_dom_sf"/>
</dbReference>
<evidence type="ECO:0000313" key="4">
    <source>
        <dbReference type="EMBL" id="CCG22277.1"/>
    </source>
</evidence>
<sequence>MPVFISGATGFIAQHVIKELLNDGFQVIGSVRSKAKGEYLSSLIKSKKFSYAVVPDIVATGAFDQVLQENQDIDSFIHTASPVDFQVSDVQTGLLDPAIEGTKNVLIAIEKYGKNVKNVVVTSSTSAVRDSSGSRPSNSLLTEASWNEITLEQGLKSARLGYSAAKTFAEKEVWKFAAEHNGTFNITTVNPTYVFGPQAFEVQNKSQLNDSAEYVNNIFKLKPNDDIPMFVGLFIDVRDVAKAHVAAIKKPKEFNGQRLVLINSAWTNELLAVIINKHFPNVDIPKGNIEKSDEELKKADLKWDNSKTKKLLGYSFIPIEKSVVDAVQQLLDTE</sequence>
<dbReference type="PANTHER" id="PTHR10366">
    <property type="entry name" value="NAD DEPENDENT EPIMERASE/DEHYDRATASE"/>
    <property type="match status" value="1"/>
</dbReference>
<accession>H8WZT2</accession>
<evidence type="ECO:0000259" key="3">
    <source>
        <dbReference type="Pfam" id="PF01370"/>
    </source>
</evidence>
<dbReference type="EMBL" id="HE681720">
    <property type="protein sequence ID" value="CCG22277.1"/>
    <property type="molecule type" value="Genomic_DNA"/>
</dbReference>
<keyword evidence="1" id="KW-0560">Oxidoreductase</keyword>
<name>H8WZT2_CANO9</name>
<reference evidence="4 5" key="1">
    <citation type="journal article" date="2012" name="PLoS ONE">
        <title>Sequence and analysis of the genome of the pathogenic yeast Candida orthopsilosis.</title>
        <authorList>
            <person name="Riccombeni A."/>
            <person name="Vidanes G."/>
            <person name="Proux-Wera E."/>
            <person name="Wolfe K.H."/>
            <person name="Butler G."/>
        </authorList>
    </citation>
    <scope>NUCLEOTIDE SEQUENCE [LARGE SCALE GENOMIC DNA]</scope>
    <source>
        <strain evidence="4 5">Co 90-125</strain>
    </source>
</reference>
<dbReference type="eggNOG" id="KOG1502">
    <property type="taxonomic scope" value="Eukaryota"/>
</dbReference>
<feature type="domain" description="NAD-dependent epimerase/dehydratase" evidence="3">
    <location>
        <begin position="3"/>
        <end position="255"/>
    </location>
</feature>
<dbReference type="Gene3D" id="3.40.50.720">
    <property type="entry name" value="NAD(P)-binding Rossmann-like Domain"/>
    <property type="match status" value="1"/>
</dbReference>
<gene>
    <name evidence="4" type="ORF">CORT_0B05690</name>
</gene>
<dbReference type="PANTHER" id="PTHR10366:SF564">
    <property type="entry name" value="STEROL-4-ALPHA-CARBOXYLATE 3-DEHYDROGENASE, DECARBOXYLATING"/>
    <property type="match status" value="1"/>
</dbReference>
<comment type="similarity">
    <text evidence="2">Belongs to the NAD(P)-dependent epimerase/dehydratase family. Dihydroflavonol-4-reductase subfamily.</text>
</comment>
<evidence type="ECO:0000256" key="1">
    <source>
        <dbReference type="ARBA" id="ARBA00023002"/>
    </source>
</evidence>